<feature type="compositionally biased region" description="Polar residues" evidence="3">
    <location>
        <begin position="149"/>
        <end position="174"/>
    </location>
</feature>
<dbReference type="CDD" id="cd11857">
    <property type="entry name" value="SH3_DBS"/>
    <property type="match status" value="1"/>
</dbReference>
<evidence type="ECO:0000313" key="5">
    <source>
        <dbReference type="Proteomes" id="UP000504617"/>
    </source>
</evidence>
<accession>A0A6I9XDQ6</accession>
<dbReference type="InterPro" id="IPR035532">
    <property type="entry name" value="DBS_SH3"/>
</dbReference>
<feature type="region of interest" description="Disordered" evidence="3">
    <location>
        <begin position="148"/>
        <end position="191"/>
    </location>
</feature>
<gene>
    <name evidence="6" type="primary">LOC106541161</name>
</gene>
<reference evidence="6" key="1">
    <citation type="submission" date="2025-08" db="UniProtKB">
        <authorList>
            <consortium name="RefSeq"/>
        </authorList>
    </citation>
    <scope>IDENTIFICATION</scope>
</reference>
<protein>
    <submittedName>
        <fullName evidence="6">Guanine nucleotide exchange factor DBS-like</fullName>
    </submittedName>
</protein>
<dbReference type="PROSITE" id="PS50002">
    <property type="entry name" value="SH3"/>
    <property type="match status" value="1"/>
</dbReference>
<evidence type="ECO:0000256" key="2">
    <source>
        <dbReference type="PROSITE-ProRule" id="PRU00192"/>
    </source>
</evidence>
<dbReference type="RefSeq" id="XP_013911997.1">
    <property type="nucleotide sequence ID" value="XM_014056522.1"/>
</dbReference>
<name>A0A6I9XDQ6_9SAUR</name>
<proteinExistence type="predicted"/>
<dbReference type="KEGG" id="tsr:106541161"/>
<keyword evidence="5" id="KW-1185">Reference proteome</keyword>
<dbReference type="AlphaFoldDB" id="A0A6I9XDQ6"/>
<evidence type="ECO:0000256" key="1">
    <source>
        <dbReference type="ARBA" id="ARBA00022443"/>
    </source>
</evidence>
<dbReference type="InterPro" id="IPR036028">
    <property type="entry name" value="SH3-like_dom_sf"/>
</dbReference>
<dbReference type="SUPFAM" id="SSF50044">
    <property type="entry name" value="SH3-domain"/>
    <property type="match status" value="1"/>
</dbReference>
<evidence type="ECO:0000313" key="6">
    <source>
        <dbReference type="RefSeq" id="XP_013911997.1"/>
    </source>
</evidence>
<organism evidence="5 6">
    <name type="scientific">Thamnophis sirtalis</name>
    <dbReference type="NCBI Taxonomy" id="35019"/>
    <lineage>
        <taxon>Eukaryota</taxon>
        <taxon>Metazoa</taxon>
        <taxon>Chordata</taxon>
        <taxon>Craniata</taxon>
        <taxon>Vertebrata</taxon>
        <taxon>Euteleostomi</taxon>
        <taxon>Lepidosauria</taxon>
        <taxon>Squamata</taxon>
        <taxon>Bifurcata</taxon>
        <taxon>Unidentata</taxon>
        <taxon>Episquamata</taxon>
        <taxon>Toxicofera</taxon>
        <taxon>Serpentes</taxon>
        <taxon>Colubroidea</taxon>
        <taxon>Colubridae</taxon>
        <taxon>Natricinae</taxon>
        <taxon>Thamnophis</taxon>
    </lineage>
</organism>
<dbReference type="OrthoDB" id="10004999at2759"/>
<feature type="compositionally biased region" description="Polar residues" evidence="3">
    <location>
        <begin position="181"/>
        <end position="191"/>
    </location>
</feature>
<dbReference type="GeneID" id="106541161"/>
<keyword evidence="1 2" id="KW-0728">SH3 domain</keyword>
<dbReference type="Gene3D" id="2.30.30.40">
    <property type="entry name" value="SH3 Domains"/>
    <property type="match status" value="1"/>
</dbReference>
<feature type="region of interest" description="Disordered" evidence="3">
    <location>
        <begin position="69"/>
        <end position="90"/>
    </location>
</feature>
<sequence length="191" mass="21157">MLREQAWHHLTGFPIFIICKLCTGPLVPALKVKRHEIKSDPTPFGFEGWPSKQMPSLDTFEDFEAIPSSTEDLSNSSDLEEDSHPSNGSNLYRVEGSFDTCFPDSLTLEEGDLVQFIQEGENGQWLVKKLVSEKTDWIPSSLLQPAESEANNSCRISNSDVYSDTHSSASTNSEMKVELNRSLTAGQKAGS</sequence>
<dbReference type="InterPro" id="IPR001452">
    <property type="entry name" value="SH3_domain"/>
</dbReference>
<evidence type="ECO:0000259" key="4">
    <source>
        <dbReference type="PROSITE" id="PS50002"/>
    </source>
</evidence>
<evidence type="ECO:0000256" key="3">
    <source>
        <dbReference type="SAM" id="MobiDB-lite"/>
    </source>
</evidence>
<dbReference type="Proteomes" id="UP000504617">
    <property type="component" value="Unplaced"/>
</dbReference>
<feature type="domain" description="SH3" evidence="4">
    <location>
        <begin position="87"/>
        <end position="148"/>
    </location>
</feature>